<dbReference type="RefSeq" id="XP_018734907.1">
    <property type="nucleotide sequence ID" value="XM_018882638.1"/>
</dbReference>
<evidence type="ECO:0000256" key="5">
    <source>
        <dbReference type="ARBA" id="ARBA00022741"/>
    </source>
</evidence>
<dbReference type="GO" id="GO:0005524">
    <property type="term" value="F:ATP binding"/>
    <property type="evidence" value="ECO:0007669"/>
    <property type="project" value="UniProtKB-KW"/>
</dbReference>
<dbReference type="OrthoDB" id="4054781at2759"/>
<keyword evidence="11" id="KW-1185">Reference proteome</keyword>
<dbReference type="Gene3D" id="3.40.50.300">
    <property type="entry name" value="P-loop containing nucleotide triphosphate hydrolases"/>
    <property type="match status" value="1"/>
</dbReference>
<evidence type="ECO:0000313" key="11">
    <source>
        <dbReference type="Proteomes" id="UP000189580"/>
    </source>
</evidence>
<organism evidence="10 11">
    <name type="scientific">Sugiyamaella lignohabitans</name>
    <dbReference type="NCBI Taxonomy" id="796027"/>
    <lineage>
        <taxon>Eukaryota</taxon>
        <taxon>Fungi</taxon>
        <taxon>Dikarya</taxon>
        <taxon>Ascomycota</taxon>
        <taxon>Saccharomycotina</taxon>
        <taxon>Dipodascomycetes</taxon>
        <taxon>Dipodascales</taxon>
        <taxon>Trichomonascaceae</taxon>
        <taxon>Sugiyamaella</taxon>
    </lineage>
</organism>
<comment type="similarity">
    <text evidence="1">Belongs to the Clp1 family. NOL9/GRC3 subfamily.</text>
</comment>
<protein>
    <recommendedName>
        <fullName evidence="3">Polynucleotide 5'-hydroxyl-kinase GRC3</fullName>
    </recommendedName>
    <alternativeName>
        <fullName evidence="2">Polynucleotide 5'-hydroxyl-kinase grc3</fullName>
    </alternativeName>
</protein>
<dbReference type="InterPro" id="IPR045116">
    <property type="entry name" value="Clp1/Grc3"/>
</dbReference>
<name>A0A167D3C0_9ASCO</name>
<evidence type="ECO:0000256" key="4">
    <source>
        <dbReference type="ARBA" id="ARBA00022679"/>
    </source>
</evidence>
<keyword evidence="5" id="KW-0547">Nucleotide-binding</keyword>
<dbReference type="AlphaFoldDB" id="A0A167D3C0"/>
<evidence type="ECO:0000259" key="9">
    <source>
        <dbReference type="Pfam" id="PF16575"/>
    </source>
</evidence>
<dbReference type="InterPro" id="IPR032319">
    <property type="entry name" value="CLP1_P"/>
</dbReference>
<evidence type="ECO:0000256" key="7">
    <source>
        <dbReference type="ARBA" id="ARBA00022840"/>
    </source>
</evidence>
<keyword evidence="7" id="KW-0067">ATP-binding</keyword>
<feature type="domain" description="Clp1 P-loop" evidence="9">
    <location>
        <begin position="339"/>
        <end position="534"/>
    </location>
</feature>
<dbReference type="PANTHER" id="PTHR12755:SF3">
    <property type="entry name" value="POLYNUCLEOTIDE 5'-HYDROXYL-KINASE NOL9"/>
    <property type="match status" value="1"/>
</dbReference>
<evidence type="ECO:0000256" key="1">
    <source>
        <dbReference type="ARBA" id="ARBA00011003"/>
    </source>
</evidence>
<feature type="compositionally biased region" description="Polar residues" evidence="8">
    <location>
        <begin position="24"/>
        <end position="35"/>
    </location>
</feature>
<evidence type="ECO:0000256" key="2">
    <source>
        <dbReference type="ARBA" id="ARBA00018706"/>
    </source>
</evidence>
<evidence type="ECO:0000256" key="6">
    <source>
        <dbReference type="ARBA" id="ARBA00022777"/>
    </source>
</evidence>
<dbReference type="InterPro" id="IPR027417">
    <property type="entry name" value="P-loop_NTPase"/>
</dbReference>
<dbReference type="EMBL" id="CP014501">
    <property type="protein sequence ID" value="ANB12430.1"/>
    <property type="molecule type" value="Genomic_DNA"/>
</dbReference>
<evidence type="ECO:0000256" key="8">
    <source>
        <dbReference type="SAM" id="MobiDB-lite"/>
    </source>
</evidence>
<dbReference type="GO" id="GO:0000448">
    <property type="term" value="P:cleavage in ITS2 between 5.8S rRNA and LSU-rRNA of tricistronic rRNA transcript (SSU-rRNA, 5.8S rRNA, LSU-rRNA)"/>
    <property type="evidence" value="ECO:0007669"/>
    <property type="project" value="TreeGrafter"/>
</dbReference>
<proteinExistence type="inferred from homology"/>
<evidence type="ECO:0000313" key="10">
    <source>
        <dbReference type="EMBL" id="ANB12430.1"/>
    </source>
</evidence>
<dbReference type="GeneID" id="30037742"/>
<feature type="region of interest" description="Disordered" evidence="8">
    <location>
        <begin position="15"/>
        <end position="46"/>
    </location>
</feature>
<sequence>MKRKSAVSALLATRKNKNIKLDDTASSTASPSEGSEPSELANPDVSVIELEDNSNIEDENGLNQQSTDVAVEATVVIDENDVNAGNEEDEEIDDEVEFASFPPSGLSSRQRSKSIEAAVEFPEDFITVSTFKQNSHNTVKLTTGSEVYGMVKGETLAFNGEYQLTIQKGAVRIMGAILHASKRSYHISSPCNGTHALPVIECVQVENLELVEQTTTDYNEQLIDSYRAVIKVESAPTGLRNVVNLAPNFKNLWGLSEGPNEDSQTDLEDDKEEIPLFEDDEVKSISTGSTTPAKPSFQIIYRAPASIALFKPFRSWYDMAAKTVALGFDNDPPKVLVLGPKSSGKSSFCRFLTNYFLASEINQCHYLELDPGQPEYCPPGTVSLHSPEFNFSPSFSHSNFRNSIRAHTIGSTSPKDHPNVYLSYCRDLYRTYEKTQVKSQSPLIINTPGWTRGLGVDLLADITSIVQPNIIISLGPDDSQTEIRAVLSRRTDIPVTSLESVLSYNSNAYLSAPSSAAKYSASELRVLQTLTYFHSASSPIHSLKFNSTHLTETVPYSVPYGEESSSNPLAIQGIAITASEGINPEDVSLCVNGAVVAVISVDHETSPIPIQRTPDESLPYIDPNDLQSVLIPDTCKCLGYAVVQSIDVADNTIRLLTPIPPSVISQNDRQKLVLLRGRLQLPLWELWNPSLDDASSPAPYLSKSGPGSAPGSHRWRVRRNVLRRGYA</sequence>
<accession>A0A167D3C0</accession>
<dbReference type="PANTHER" id="PTHR12755">
    <property type="entry name" value="CLEAVAGE/POLYADENYLATION FACTOR IA SUBUNIT CLP1P"/>
    <property type="match status" value="1"/>
</dbReference>
<reference evidence="10 11" key="1">
    <citation type="submission" date="2016-02" db="EMBL/GenBank/DDBJ databases">
        <title>Complete genome sequence and transcriptome regulation of the pentose utilising yeast Sugiyamaella lignohabitans.</title>
        <authorList>
            <person name="Bellasio M."/>
            <person name="Peymann A."/>
            <person name="Valli M."/>
            <person name="Sipitzky M."/>
            <person name="Graf A."/>
            <person name="Sauer M."/>
            <person name="Marx H."/>
            <person name="Mattanovich D."/>
        </authorList>
    </citation>
    <scope>NUCLEOTIDE SEQUENCE [LARGE SCALE GENOMIC DNA]</scope>
    <source>
        <strain evidence="10 11">CBS 10342</strain>
    </source>
</reference>
<evidence type="ECO:0000256" key="3">
    <source>
        <dbReference type="ARBA" id="ARBA00019824"/>
    </source>
</evidence>
<dbReference type="GO" id="GO:0051731">
    <property type="term" value="F:polynucleotide 5'-hydroxyl-kinase activity"/>
    <property type="evidence" value="ECO:0007669"/>
    <property type="project" value="InterPro"/>
</dbReference>
<keyword evidence="4" id="KW-0808">Transferase</keyword>
<gene>
    <name evidence="10" type="primary">GRC3</name>
    <name evidence="10" type="ORF">AWJ20_683</name>
</gene>
<dbReference type="GO" id="GO:0005634">
    <property type="term" value="C:nucleus"/>
    <property type="evidence" value="ECO:0007669"/>
    <property type="project" value="TreeGrafter"/>
</dbReference>
<dbReference type="Proteomes" id="UP000189580">
    <property type="component" value="Chromosome a"/>
</dbReference>
<dbReference type="KEGG" id="slb:AWJ20_683"/>
<dbReference type="Pfam" id="PF16575">
    <property type="entry name" value="CLP1_P"/>
    <property type="match status" value="1"/>
</dbReference>
<keyword evidence="6" id="KW-0418">Kinase</keyword>